<proteinExistence type="predicted"/>
<comment type="caution">
    <text evidence="3">The sequence shown here is derived from an EMBL/GenBank/DDBJ whole genome shotgun (WGS) entry which is preliminary data.</text>
</comment>
<feature type="coiled-coil region" evidence="1">
    <location>
        <begin position="908"/>
        <end position="1022"/>
    </location>
</feature>
<feature type="coiled-coil region" evidence="1">
    <location>
        <begin position="187"/>
        <end position="383"/>
    </location>
</feature>
<dbReference type="Proteomes" id="UP001286313">
    <property type="component" value="Unassembled WGS sequence"/>
</dbReference>
<sequence>MEVDDGRKKKDPGRVKMDKCEDDGQNTPYSGPAPAQPSLQQLQEELQSQQLTNEALQHENSKLKEQSAHDKNTIETYQRKLKEYHSALNQRDQLLGQMKSRMSESLQQQDKHRKDYQQKGDALTREVNVLKAQLKEMTDSMANNCSWLSGVSPSEYIQLKNKVIGIEENQRKDIEVIEKLTLRLKIMNQRNVELQAYQETSERLETDIMALKDTIERQKEELKEAEIMIEDERKTLKERNNLLEIQQQDLEETVKVLDVKLTEAETHVRESKEEMQLVKQREQEAKEKAATEVQDLMQQLQASNKALSESQRQASLEVKLVEDTEKLLGEVVKEKEDVMDNLKKAERKYEEAECLASSLKTIVENLNEDLRKVTAERVDIESQLSKELKKGEQLIAEKLALEERIKDNMETYSSTVMQTKGEKEELNIKLKDLEERHCQVLEELETKKKKLEEIEEARLSLAEEREKVEGETVKLLKKENEFLKHELSQCTGIFTAEIDKFKEEAESKIHLEKEMLILKSENKDLMEKCEVLACYEEQCNTLKTTLNEQNEQLEMLKAKQKEYEQLQKQMEEKERETETLRENYVTLINQCSEAEAQRKQLKEEYEEKCHRLNEGYKRLDAMIADAVSISSQSSEVTDLNLTLEKNLKMVIGKLRQSEENMLHLEEGLQKLTLEKEDLLKQLSEGKKMPEMVRLKEKWEHERNELVKEKEAVMNKLSQVTTEGSIISQQLEAVEKERDRMLGKNKKMLEERDRLGSEKMEIFKERKRLVGEQEEMQKELCDTRMMRDMIEQQKNECEVEKDKLLEEYRRKETQLAEALLALDRQAQLPNPQHFTSQSGISVSTSTSLDSAILQHNTESKHNVDQQPNIVKAVIVASANPSNDAVITITKKCDGVRETIADAEIEIDTKDSIGQRINDTEEHLARLDKENKELKNELQKLTTKTHDQRFTITSLENERSRLKRRVVDLESEKMALRADQERLIQEKTEKMELQRLLNDLKVKMDQMEDTMKLLEKDSSRLHQALRGILQGEKSVQDPDVQEVMKSIKPRTLKRDSSGSCDFQKECQTSKSEELHCLSEEFHSLSEELLQTKREVDQLHTEKLGVELENINLTAQLEKLKSGNYSTVDMSSGDVGRELVCEIIDSRLSNSGIGITEICDEEIKSYSNEADERTSTDSPSSVNTREYLNSRKLQTKDDHGDSSTVTSTIKPKSEWSQEEDVRKLKTENKRLRNLLEKEGKAMTLEKLHLRSSKLRKSSVGDLDQELLTVGVRAALEQLVAEWESQQFTSFQEFIDVQAARVRVVAEQLGGHGTQVWDSLTYVKAAMRLLHQAIIKVLCNAVPPLVFLVP</sequence>
<reference evidence="3" key="1">
    <citation type="submission" date="2023-10" db="EMBL/GenBank/DDBJ databases">
        <title>Genome assemblies of two species of porcelain crab, Petrolisthes cinctipes and Petrolisthes manimaculis (Anomura: Porcellanidae).</title>
        <authorList>
            <person name="Angst P."/>
        </authorList>
    </citation>
    <scope>NUCLEOTIDE SEQUENCE</scope>
    <source>
        <strain evidence="3">PB745_01</strain>
        <tissue evidence="3">Gill</tissue>
    </source>
</reference>
<evidence type="ECO:0000256" key="1">
    <source>
        <dbReference type="SAM" id="Coils"/>
    </source>
</evidence>
<feature type="compositionally biased region" description="Basic and acidic residues" evidence="2">
    <location>
        <begin position="1208"/>
        <end position="1218"/>
    </location>
</feature>
<gene>
    <name evidence="3" type="ORF">Pcinc_035374</name>
</gene>
<dbReference type="EMBL" id="JAWQEG010005310">
    <property type="protein sequence ID" value="KAK3858439.1"/>
    <property type="molecule type" value="Genomic_DNA"/>
</dbReference>
<keyword evidence="4" id="KW-1185">Reference proteome</keyword>
<feature type="compositionally biased region" description="Basic and acidic residues" evidence="2">
    <location>
        <begin position="1"/>
        <end position="19"/>
    </location>
</feature>
<keyword evidence="1" id="KW-0175">Coiled coil</keyword>
<feature type="region of interest" description="Disordered" evidence="2">
    <location>
        <begin position="1"/>
        <end position="38"/>
    </location>
</feature>
<feature type="coiled-coil region" evidence="1">
    <location>
        <begin position="654"/>
        <end position="750"/>
    </location>
</feature>
<feature type="compositionally biased region" description="Polar residues" evidence="2">
    <location>
        <begin position="1173"/>
        <end position="1184"/>
    </location>
</feature>
<protein>
    <submittedName>
        <fullName evidence="3">Uncharacterized protein</fullName>
    </submittedName>
</protein>
<feature type="coiled-coil region" evidence="1">
    <location>
        <begin position="39"/>
        <end position="66"/>
    </location>
</feature>
<feature type="coiled-coil region" evidence="1">
    <location>
        <begin position="786"/>
        <end position="824"/>
    </location>
</feature>
<evidence type="ECO:0000313" key="3">
    <source>
        <dbReference type="EMBL" id="KAK3858439.1"/>
    </source>
</evidence>
<name>A0AAE1C018_PETCI</name>
<feature type="coiled-coil region" evidence="1">
    <location>
        <begin position="416"/>
        <end position="481"/>
    </location>
</feature>
<organism evidence="3 4">
    <name type="scientific">Petrolisthes cinctipes</name>
    <name type="common">Flat porcelain crab</name>
    <dbReference type="NCBI Taxonomy" id="88211"/>
    <lineage>
        <taxon>Eukaryota</taxon>
        <taxon>Metazoa</taxon>
        <taxon>Ecdysozoa</taxon>
        <taxon>Arthropoda</taxon>
        <taxon>Crustacea</taxon>
        <taxon>Multicrustacea</taxon>
        <taxon>Malacostraca</taxon>
        <taxon>Eumalacostraca</taxon>
        <taxon>Eucarida</taxon>
        <taxon>Decapoda</taxon>
        <taxon>Pleocyemata</taxon>
        <taxon>Anomura</taxon>
        <taxon>Galatheoidea</taxon>
        <taxon>Porcellanidae</taxon>
        <taxon>Petrolisthes</taxon>
    </lineage>
</organism>
<evidence type="ECO:0000313" key="4">
    <source>
        <dbReference type="Proteomes" id="UP001286313"/>
    </source>
</evidence>
<accession>A0AAE1C018</accession>
<feature type="coiled-coil region" evidence="1">
    <location>
        <begin position="508"/>
        <end position="622"/>
    </location>
</feature>
<feature type="region of interest" description="Disordered" evidence="2">
    <location>
        <begin position="1164"/>
        <end position="1218"/>
    </location>
</feature>
<feature type="coiled-coil region" evidence="1">
    <location>
        <begin position="1072"/>
        <end position="1099"/>
    </location>
</feature>
<evidence type="ECO:0000256" key="2">
    <source>
        <dbReference type="SAM" id="MobiDB-lite"/>
    </source>
</evidence>